<dbReference type="PANTHER" id="PTHR31407:SF7">
    <property type="entry name" value="PSBP DOMAIN-CONTAINING PROTEIN 5, CHLOROPLASTIC"/>
    <property type="match status" value="1"/>
</dbReference>
<feature type="domain" description="PsbP C-terminal" evidence="1">
    <location>
        <begin position="3"/>
        <end position="80"/>
    </location>
</feature>
<dbReference type="GO" id="GO:0005509">
    <property type="term" value="F:calcium ion binding"/>
    <property type="evidence" value="ECO:0007669"/>
    <property type="project" value="InterPro"/>
</dbReference>
<dbReference type="OrthoDB" id="1903117at2759"/>
<organism evidence="2 3">
    <name type="scientific">Prunus yedoensis var. nudiflora</name>
    <dbReference type="NCBI Taxonomy" id="2094558"/>
    <lineage>
        <taxon>Eukaryota</taxon>
        <taxon>Viridiplantae</taxon>
        <taxon>Streptophyta</taxon>
        <taxon>Embryophyta</taxon>
        <taxon>Tracheophyta</taxon>
        <taxon>Spermatophyta</taxon>
        <taxon>Magnoliopsida</taxon>
        <taxon>eudicotyledons</taxon>
        <taxon>Gunneridae</taxon>
        <taxon>Pentapetalae</taxon>
        <taxon>rosids</taxon>
        <taxon>fabids</taxon>
        <taxon>Rosales</taxon>
        <taxon>Rosaceae</taxon>
        <taxon>Amygdaloideae</taxon>
        <taxon>Amygdaleae</taxon>
        <taxon>Prunus</taxon>
    </lineage>
</organism>
<evidence type="ECO:0000313" key="3">
    <source>
        <dbReference type="Proteomes" id="UP000250321"/>
    </source>
</evidence>
<comment type="caution">
    <text evidence="2">The sequence shown here is derived from an EMBL/GenBank/DDBJ whole genome shotgun (WGS) entry which is preliminary data.</text>
</comment>
<reference evidence="2 3" key="1">
    <citation type="submission" date="2018-02" db="EMBL/GenBank/DDBJ databases">
        <title>Draft genome of wild Prunus yedoensis var. nudiflora.</title>
        <authorList>
            <person name="Baek S."/>
            <person name="Kim J.-H."/>
            <person name="Choi K."/>
            <person name="Kim G.-B."/>
            <person name="Cho A."/>
            <person name="Jang H."/>
            <person name="Shin C.-H."/>
            <person name="Yu H.-J."/>
            <person name="Mun J.-H."/>
        </authorList>
    </citation>
    <scope>NUCLEOTIDE SEQUENCE [LARGE SCALE GENOMIC DNA]</scope>
    <source>
        <strain evidence="3">cv. Jeju island</strain>
        <tissue evidence="2">Leaf</tissue>
    </source>
</reference>
<protein>
    <submittedName>
        <fullName evidence="2">PsbP domain-containing protein 5 chloroplastic isoform X1</fullName>
    </submittedName>
</protein>
<dbReference type="Pfam" id="PF01789">
    <property type="entry name" value="PsbP"/>
    <property type="match status" value="1"/>
</dbReference>
<dbReference type="InterPro" id="IPR002683">
    <property type="entry name" value="PsbP_C"/>
</dbReference>
<dbReference type="STRING" id="2094558.A0A314U7M7"/>
<dbReference type="PANTHER" id="PTHR31407">
    <property type="match status" value="1"/>
</dbReference>
<dbReference type="EMBL" id="PJQY01003922">
    <property type="protein sequence ID" value="PQM33437.1"/>
    <property type="molecule type" value="Genomic_DNA"/>
</dbReference>
<evidence type="ECO:0000313" key="2">
    <source>
        <dbReference type="EMBL" id="PQM33437.1"/>
    </source>
</evidence>
<gene>
    <name evidence="2" type="ORF">Pyn_40059</name>
</gene>
<dbReference type="GO" id="GO:0009654">
    <property type="term" value="C:photosystem II oxygen evolving complex"/>
    <property type="evidence" value="ECO:0007669"/>
    <property type="project" value="InterPro"/>
</dbReference>
<proteinExistence type="predicted"/>
<dbReference type="GO" id="GO:0019898">
    <property type="term" value="C:extrinsic component of membrane"/>
    <property type="evidence" value="ECO:0007669"/>
    <property type="project" value="InterPro"/>
</dbReference>
<dbReference type="SUPFAM" id="SSF55724">
    <property type="entry name" value="Mog1p/PsbP-like"/>
    <property type="match status" value="1"/>
</dbReference>
<dbReference type="AlphaFoldDB" id="A0A314U7M7"/>
<sequence length="102" mass="11733">MAESSVLDAHSGEIDGEPYWYYEYLVRKAPTKTAEESNNYRHYVASTTERDGYLYSINASTLNKQWNIVGPILQKTIVLFTSSLPQKTMFLHTRIQEILVTV</sequence>
<dbReference type="InterPro" id="IPR016123">
    <property type="entry name" value="Mog1/PsbP_a/b/a-sand"/>
</dbReference>
<keyword evidence="3" id="KW-1185">Reference proteome</keyword>
<dbReference type="Gene3D" id="3.40.1000.10">
    <property type="entry name" value="Mog1/PsbP, alpha/beta/alpha sandwich"/>
    <property type="match status" value="1"/>
</dbReference>
<dbReference type="Proteomes" id="UP000250321">
    <property type="component" value="Unassembled WGS sequence"/>
</dbReference>
<evidence type="ECO:0000259" key="1">
    <source>
        <dbReference type="Pfam" id="PF01789"/>
    </source>
</evidence>
<dbReference type="GO" id="GO:0015979">
    <property type="term" value="P:photosynthesis"/>
    <property type="evidence" value="ECO:0007669"/>
    <property type="project" value="InterPro"/>
</dbReference>
<accession>A0A314U7M7</accession>
<name>A0A314U7M7_PRUYE</name>